<evidence type="ECO:0000256" key="1">
    <source>
        <dbReference type="SAM" id="MobiDB-lite"/>
    </source>
</evidence>
<reference evidence="3" key="1">
    <citation type="submission" date="2021-01" db="EMBL/GenBank/DDBJ databases">
        <authorList>
            <person name="Corre E."/>
            <person name="Pelletier E."/>
            <person name="Niang G."/>
            <person name="Scheremetjew M."/>
            <person name="Finn R."/>
            <person name="Kale V."/>
            <person name="Holt S."/>
            <person name="Cochrane G."/>
            <person name="Meng A."/>
            <person name="Brown T."/>
            <person name="Cohen L."/>
        </authorList>
    </citation>
    <scope>NUCLEOTIDE SEQUENCE</scope>
    <source>
        <strain evidence="3">379</strain>
    </source>
</reference>
<organism evidence="3">
    <name type="scientific">Emiliania huxleyi</name>
    <name type="common">Coccolithophore</name>
    <name type="synonym">Pontosphaera huxleyi</name>
    <dbReference type="NCBI Taxonomy" id="2903"/>
    <lineage>
        <taxon>Eukaryota</taxon>
        <taxon>Haptista</taxon>
        <taxon>Haptophyta</taxon>
        <taxon>Prymnesiophyceae</taxon>
        <taxon>Isochrysidales</taxon>
        <taxon>Noelaerhabdaceae</taxon>
        <taxon>Emiliania</taxon>
    </lineage>
</organism>
<dbReference type="SMART" id="SM00212">
    <property type="entry name" value="UBCc"/>
    <property type="match status" value="1"/>
</dbReference>
<dbReference type="InterPro" id="IPR050113">
    <property type="entry name" value="Ub_conjugating_enzyme"/>
</dbReference>
<dbReference type="PANTHER" id="PTHR24067">
    <property type="entry name" value="UBIQUITIN-CONJUGATING ENZYME E2"/>
    <property type="match status" value="1"/>
</dbReference>
<dbReference type="Gene3D" id="3.10.110.10">
    <property type="entry name" value="Ubiquitin Conjugating Enzyme"/>
    <property type="match status" value="1"/>
</dbReference>
<dbReference type="SUPFAM" id="SSF54495">
    <property type="entry name" value="UBC-like"/>
    <property type="match status" value="1"/>
</dbReference>
<evidence type="ECO:0000313" key="3">
    <source>
        <dbReference type="EMBL" id="CAE0555416.1"/>
    </source>
</evidence>
<gene>
    <name evidence="3" type="ORF">EHUX00137_LOCUS21223</name>
</gene>
<proteinExistence type="predicted"/>
<feature type="region of interest" description="Disordered" evidence="1">
    <location>
        <begin position="247"/>
        <end position="270"/>
    </location>
</feature>
<protein>
    <recommendedName>
        <fullName evidence="2">UBC core domain-containing protein</fullName>
    </recommendedName>
</protein>
<dbReference type="EMBL" id="HBIR01027505">
    <property type="protein sequence ID" value="CAE0555416.1"/>
    <property type="molecule type" value="Transcribed_RNA"/>
</dbReference>
<dbReference type="Pfam" id="PF00179">
    <property type="entry name" value="UQ_con"/>
    <property type="match status" value="1"/>
</dbReference>
<dbReference type="InterPro" id="IPR000608">
    <property type="entry name" value="UBC"/>
</dbReference>
<dbReference type="AlphaFoldDB" id="A0A7S3SID2"/>
<evidence type="ECO:0000259" key="2">
    <source>
        <dbReference type="PROSITE" id="PS50127"/>
    </source>
</evidence>
<dbReference type="PROSITE" id="PS50127">
    <property type="entry name" value="UBC_2"/>
    <property type="match status" value="1"/>
</dbReference>
<accession>A0A7S3SID2</accession>
<sequence>MEETLEARTISANGVCPAFAHTRRQLFNMYHERYLSECERLSDEASAKDGAAFKMMPFECSSNGMSGTFGWAKIKARLLKLHESLRAEIETWRRQGAEQTRLLRASHDASVNSCVHYLLQQEERIKREIPEGASIGADPANACVWTATLFGPPDSPWDGGMFTVEMVFPPDFPDAPPAVRFTTPLFHPQINGQGVPYLRCLVMWTYAEPKERTIATVMRQLVGLFAHDPSPEPATHINPAAAALHFSRSEEERKESKRRVKRCVQRSMDM</sequence>
<dbReference type="InterPro" id="IPR016135">
    <property type="entry name" value="UBQ-conjugating_enzyme/RWD"/>
</dbReference>
<name>A0A7S3SID2_EMIHU</name>
<feature type="domain" description="UBC core" evidence="2">
    <location>
        <begin position="113"/>
        <end position="269"/>
    </location>
</feature>